<dbReference type="RefSeq" id="WP_251514466.1">
    <property type="nucleotide sequence ID" value="NZ_JAMBON010000017.1"/>
</dbReference>
<dbReference type="SUPFAM" id="SSF55729">
    <property type="entry name" value="Acyl-CoA N-acyltransferases (Nat)"/>
    <property type="match status" value="1"/>
</dbReference>
<protein>
    <submittedName>
        <fullName evidence="3">GNAT family N-acetyltransferase</fullName>
        <ecNumber evidence="3">2.3.1.-</ecNumber>
    </submittedName>
</protein>
<evidence type="ECO:0000313" key="4">
    <source>
        <dbReference type="Proteomes" id="UP001597221"/>
    </source>
</evidence>
<dbReference type="PANTHER" id="PTHR31435">
    <property type="entry name" value="PROTEIN NATD1"/>
    <property type="match status" value="1"/>
</dbReference>
<feature type="domain" description="N-acetyltransferase" evidence="2">
    <location>
        <begin position="4"/>
        <end position="92"/>
    </location>
</feature>
<dbReference type="GO" id="GO:0016746">
    <property type="term" value="F:acyltransferase activity"/>
    <property type="evidence" value="ECO:0007669"/>
    <property type="project" value="UniProtKB-KW"/>
</dbReference>
<dbReference type="PROSITE" id="PS51186">
    <property type="entry name" value="GNAT"/>
    <property type="match status" value="1"/>
</dbReference>
<dbReference type="EC" id="2.3.1.-" evidence="3"/>
<name>A0ABW4HWK5_9BACI</name>
<gene>
    <name evidence="3" type="ORF">ACFSBH_20245</name>
</gene>
<keyword evidence="3" id="KW-0012">Acyltransferase</keyword>
<comment type="caution">
    <text evidence="3">The sequence shown here is derived from an EMBL/GenBank/DDBJ whole genome shotgun (WGS) entry which is preliminary data.</text>
</comment>
<reference evidence="4" key="1">
    <citation type="journal article" date="2019" name="Int. J. Syst. Evol. Microbiol.">
        <title>The Global Catalogue of Microorganisms (GCM) 10K type strain sequencing project: providing services to taxonomists for standard genome sequencing and annotation.</title>
        <authorList>
            <consortium name="The Broad Institute Genomics Platform"/>
            <consortium name="The Broad Institute Genome Sequencing Center for Infectious Disease"/>
            <person name="Wu L."/>
            <person name="Ma J."/>
        </authorList>
    </citation>
    <scope>NUCLEOTIDE SEQUENCE [LARGE SCALE GENOMIC DNA]</scope>
    <source>
        <strain evidence="4">CGMCC 1.12376</strain>
    </source>
</reference>
<sequence>MSYEFKEEAGRFVAMDEQGNQAGEVTFTRQGDNVLVLDHTGVEENHRGQGLAGQLVRQVVDKAKSEDLKISPTCPYAKKQFEKNEDYQAVQYK</sequence>
<evidence type="ECO:0000313" key="3">
    <source>
        <dbReference type="EMBL" id="MFD1609956.1"/>
    </source>
</evidence>
<dbReference type="InterPro" id="IPR016181">
    <property type="entry name" value="Acyl_CoA_acyltransferase"/>
</dbReference>
<dbReference type="Gene3D" id="3.40.630.30">
    <property type="match status" value="1"/>
</dbReference>
<dbReference type="InterPro" id="IPR031165">
    <property type="entry name" value="GNAT_YJDJ"/>
</dbReference>
<keyword evidence="4" id="KW-1185">Reference proteome</keyword>
<dbReference type="Proteomes" id="UP001597221">
    <property type="component" value="Unassembled WGS sequence"/>
</dbReference>
<dbReference type="InterPro" id="IPR045057">
    <property type="entry name" value="Gcn5-rel_NAT"/>
</dbReference>
<dbReference type="Pfam" id="PF14542">
    <property type="entry name" value="Acetyltransf_CG"/>
    <property type="match status" value="1"/>
</dbReference>
<proteinExistence type="predicted"/>
<accession>A0ABW4HWK5</accession>
<organism evidence="3 4">
    <name type="scientific">Oceanobacillus luteolus</name>
    <dbReference type="NCBI Taxonomy" id="1274358"/>
    <lineage>
        <taxon>Bacteria</taxon>
        <taxon>Bacillati</taxon>
        <taxon>Bacillota</taxon>
        <taxon>Bacilli</taxon>
        <taxon>Bacillales</taxon>
        <taxon>Bacillaceae</taxon>
        <taxon>Oceanobacillus</taxon>
    </lineage>
</organism>
<dbReference type="PROSITE" id="PS51729">
    <property type="entry name" value="GNAT_YJDJ"/>
    <property type="match status" value="1"/>
</dbReference>
<dbReference type="EMBL" id="JBHUDE010000165">
    <property type="protein sequence ID" value="MFD1609956.1"/>
    <property type="molecule type" value="Genomic_DNA"/>
</dbReference>
<dbReference type="PANTHER" id="PTHR31435:SF10">
    <property type="entry name" value="BSR4717 PROTEIN"/>
    <property type="match status" value="1"/>
</dbReference>
<dbReference type="CDD" id="cd04301">
    <property type="entry name" value="NAT_SF"/>
    <property type="match status" value="1"/>
</dbReference>
<keyword evidence="3" id="KW-0808">Transferase</keyword>
<evidence type="ECO:0000259" key="1">
    <source>
        <dbReference type="PROSITE" id="PS51186"/>
    </source>
</evidence>
<evidence type="ECO:0000259" key="2">
    <source>
        <dbReference type="PROSITE" id="PS51729"/>
    </source>
</evidence>
<feature type="domain" description="N-acetyltransferase" evidence="1">
    <location>
        <begin position="1"/>
        <end position="93"/>
    </location>
</feature>
<dbReference type="InterPro" id="IPR000182">
    <property type="entry name" value="GNAT_dom"/>
</dbReference>